<evidence type="ECO:0000313" key="1">
    <source>
        <dbReference type="EMBL" id="GIX67301.1"/>
    </source>
</evidence>
<accession>A0AAV4M7B8</accession>
<proteinExistence type="predicted"/>
<evidence type="ECO:0000313" key="2">
    <source>
        <dbReference type="Proteomes" id="UP001054945"/>
    </source>
</evidence>
<comment type="caution">
    <text evidence="1">The sequence shown here is derived from an EMBL/GenBank/DDBJ whole genome shotgun (WGS) entry which is preliminary data.</text>
</comment>
<name>A0AAV4M7B8_CAEEX</name>
<gene>
    <name evidence="1" type="ORF">CEXT_72451</name>
</gene>
<keyword evidence="2" id="KW-1185">Reference proteome</keyword>
<dbReference type="AlphaFoldDB" id="A0AAV4M7B8"/>
<reference evidence="1 2" key="1">
    <citation type="submission" date="2021-06" db="EMBL/GenBank/DDBJ databases">
        <title>Caerostris extrusa draft genome.</title>
        <authorList>
            <person name="Kono N."/>
            <person name="Arakawa K."/>
        </authorList>
    </citation>
    <scope>NUCLEOTIDE SEQUENCE [LARGE SCALE GENOMIC DNA]</scope>
</reference>
<dbReference type="EMBL" id="BPLR01019388">
    <property type="protein sequence ID" value="GIX67301.1"/>
    <property type="molecule type" value="Genomic_DNA"/>
</dbReference>
<protein>
    <submittedName>
        <fullName evidence="1">Uncharacterized protein</fullName>
    </submittedName>
</protein>
<organism evidence="1 2">
    <name type="scientific">Caerostris extrusa</name>
    <name type="common">Bark spider</name>
    <name type="synonym">Caerostris bankana</name>
    <dbReference type="NCBI Taxonomy" id="172846"/>
    <lineage>
        <taxon>Eukaryota</taxon>
        <taxon>Metazoa</taxon>
        <taxon>Ecdysozoa</taxon>
        <taxon>Arthropoda</taxon>
        <taxon>Chelicerata</taxon>
        <taxon>Arachnida</taxon>
        <taxon>Araneae</taxon>
        <taxon>Araneomorphae</taxon>
        <taxon>Entelegynae</taxon>
        <taxon>Araneoidea</taxon>
        <taxon>Araneidae</taxon>
        <taxon>Caerostris</taxon>
    </lineage>
</organism>
<sequence>MSEEHQWHRGNNFLIVPKSWGTCAATQEARKSSLMESRSKLERSSRFPSKIPRGVFESLLILILPGKKSRQRSASHND</sequence>
<dbReference type="Proteomes" id="UP001054945">
    <property type="component" value="Unassembled WGS sequence"/>
</dbReference>